<keyword evidence="2" id="KW-0560">Oxidoreductase</keyword>
<evidence type="ECO:0000313" key="6">
    <source>
        <dbReference type="Proteomes" id="UP000567795"/>
    </source>
</evidence>
<dbReference type="PANTHER" id="PTHR44196:SF2">
    <property type="entry name" value="SHORT-CHAIN DEHYDROGENASE-RELATED"/>
    <property type="match status" value="1"/>
</dbReference>
<name>A0A852ZVM4_9ACTN</name>
<evidence type="ECO:0000256" key="3">
    <source>
        <dbReference type="RuleBase" id="RU000363"/>
    </source>
</evidence>
<dbReference type="PRINTS" id="PR00080">
    <property type="entry name" value="SDRFAMILY"/>
</dbReference>
<sequence length="270" mass="28460">MRRIGTALVTGASSGIGVEFARQLAQRRCSVVLVARRTERLEQLAAELRSRHGVTCEVIAADLTADDDLARVEERLRDPERPVDLLVNNAGVAFGGPVVKTSAEEHDTLLRLNVRTPVLLARAAAETMAGRGGGAVINVASMAGMIPGAPYSAAYAASKAHLLSFTQALATEARSRGVRVVALCPGYVRTEMTEGVQAAGLPGVVWVPVERVVRESLRALATGRTVVVPGLQYKAVHALAEALPTPVLRALLARTIGRVRNDALGKPQGG</sequence>
<dbReference type="EMBL" id="JACBZD010000001">
    <property type="protein sequence ID" value="NYI04834.1"/>
    <property type="molecule type" value="Genomic_DNA"/>
</dbReference>
<gene>
    <name evidence="5" type="ORF">FHU37_001777</name>
</gene>
<dbReference type="PIRSF" id="PIRSF000126">
    <property type="entry name" value="11-beta-HSD1"/>
    <property type="match status" value="1"/>
</dbReference>
<dbReference type="PRINTS" id="PR00081">
    <property type="entry name" value="GDHRDH"/>
</dbReference>
<dbReference type="GO" id="GO:0016491">
    <property type="term" value="F:oxidoreductase activity"/>
    <property type="evidence" value="ECO:0007669"/>
    <property type="project" value="UniProtKB-KW"/>
</dbReference>
<keyword evidence="6" id="KW-1185">Reference proteome</keyword>
<dbReference type="InterPro" id="IPR057326">
    <property type="entry name" value="KR_dom"/>
</dbReference>
<dbReference type="Gene3D" id="3.40.50.720">
    <property type="entry name" value="NAD(P)-binding Rossmann-like Domain"/>
    <property type="match status" value="1"/>
</dbReference>
<organism evidence="5 6">
    <name type="scientific">Allostreptomyces psammosilenae</name>
    <dbReference type="NCBI Taxonomy" id="1892865"/>
    <lineage>
        <taxon>Bacteria</taxon>
        <taxon>Bacillati</taxon>
        <taxon>Actinomycetota</taxon>
        <taxon>Actinomycetes</taxon>
        <taxon>Kitasatosporales</taxon>
        <taxon>Streptomycetaceae</taxon>
        <taxon>Allostreptomyces</taxon>
    </lineage>
</organism>
<dbReference type="Proteomes" id="UP000567795">
    <property type="component" value="Unassembled WGS sequence"/>
</dbReference>
<evidence type="ECO:0000313" key="5">
    <source>
        <dbReference type="EMBL" id="NYI04834.1"/>
    </source>
</evidence>
<proteinExistence type="inferred from homology"/>
<dbReference type="InterPro" id="IPR036291">
    <property type="entry name" value="NAD(P)-bd_dom_sf"/>
</dbReference>
<accession>A0A852ZVM4</accession>
<dbReference type="AlphaFoldDB" id="A0A852ZVM4"/>
<dbReference type="PANTHER" id="PTHR44196">
    <property type="entry name" value="DEHYDROGENASE/REDUCTASE SDR FAMILY MEMBER 7B"/>
    <property type="match status" value="1"/>
</dbReference>
<evidence type="ECO:0000256" key="2">
    <source>
        <dbReference type="ARBA" id="ARBA00023002"/>
    </source>
</evidence>
<dbReference type="Pfam" id="PF00106">
    <property type="entry name" value="adh_short"/>
    <property type="match status" value="1"/>
</dbReference>
<dbReference type="SUPFAM" id="SSF51735">
    <property type="entry name" value="NAD(P)-binding Rossmann-fold domains"/>
    <property type="match status" value="1"/>
</dbReference>
<feature type="domain" description="Ketoreductase" evidence="4">
    <location>
        <begin position="5"/>
        <end position="191"/>
    </location>
</feature>
<evidence type="ECO:0000256" key="1">
    <source>
        <dbReference type="ARBA" id="ARBA00006484"/>
    </source>
</evidence>
<protein>
    <recommendedName>
        <fullName evidence="4">Ketoreductase domain-containing protein</fullName>
    </recommendedName>
</protein>
<comment type="caution">
    <text evidence="5">The sequence shown here is derived from an EMBL/GenBank/DDBJ whole genome shotgun (WGS) entry which is preliminary data.</text>
</comment>
<comment type="similarity">
    <text evidence="1 3">Belongs to the short-chain dehydrogenases/reductases (SDR) family.</text>
</comment>
<dbReference type="RefSeq" id="WP_179813677.1">
    <property type="nucleotide sequence ID" value="NZ_JACBZD010000001.1"/>
</dbReference>
<dbReference type="GO" id="GO:0016020">
    <property type="term" value="C:membrane"/>
    <property type="evidence" value="ECO:0007669"/>
    <property type="project" value="TreeGrafter"/>
</dbReference>
<dbReference type="SMART" id="SM00822">
    <property type="entry name" value="PKS_KR"/>
    <property type="match status" value="1"/>
</dbReference>
<dbReference type="InterPro" id="IPR002347">
    <property type="entry name" value="SDR_fam"/>
</dbReference>
<evidence type="ECO:0000259" key="4">
    <source>
        <dbReference type="SMART" id="SM00822"/>
    </source>
</evidence>
<reference evidence="5 6" key="1">
    <citation type="submission" date="2020-07" db="EMBL/GenBank/DDBJ databases">
        <title>Sequencing the genomes of 1000 actinobacteria strains.</title>
        <authorList>
            <person name="Klenk H.-P."/>
        </authorList>
    </citation>
    <scope>NUCLEOTIDE SEQUENCE [LARGE SCALE GENOMIC DNA]</scope>
    <source>
        <strain evidence="5 6">DSM 42178</strain>
    </source>
</reference>